<dbReference type="EnsemblPlants" id="AVESA.00010b.r2.2AG0250910.1">
    <property type="protein sequence ID" value="AVESA.00010b.r2.2AG0250910.1.CDS"/>
    <property type="gene ID" value="AVESA.00010b.r2.2AG0250910"/>
</dbReference>
<accession>A0ACD5UI55</accession>
<evidence type="ECO:0000313" key="1">
    <source>
        <dbReference type="EnsemblPlants" id="AVESA.00010b.r2.2AG0250910.1.CDS"/>
    </source>
</evidence>
<evidence type="ECO:0000313" key="2">
    <source>
        <dbReference type="Proteomes" id="UP001732700"/>
    </source>
</evidence>
<dbReference type="Proteomes" id="UP001732700">
    <property type="component" value="Chromosome 2A"/>
</dbReference>
<name>A0ACD5UI55_AVESA</name>
<reference evidence="1" key="2">
    <citation type="submission" date="2025-09" db="UniProtKB">
        <authorList>
            <consortium name="EnsemblPlants"/>
        </authorList>
    </citation>
    <scope>IDENTIFICATION</scope>
</reference>
<sequence>MHKQTKQAVSQAGFIYSLGMVSGCLPNQRVEAQHNTRARTHARASLSSSSSSRELAVQEITHMGEVVYTAAATVPSSSAAVKEEEEQYVQVGWRFFRVKPAAGGSGAVTTPRASHHHFLDACFLCKRTISSDSDIFMYKGDAAFCGEECRQEQMSMDEALQAVSRRHRLLLHHRSAAATAELAAGAARREAEVEASRPTSVMRRRPTIANIGAARTPVAAS</sequence>
<proteinExistence type="predicted"/>
<protein>
    <submittedName>
        <fullName evidence="1">Uncharacterized protein</fullName>
    </submittedName>
</protein>
<organism evidence="1 2">
    <name type="scientific">Avena sativa</name>
    <name type="common">Oat</name>
    <dbReference type="NCBI Taxonomy" id="4498"/>
    <lineage>
        <taxon>Eukaryota</taxon>
        <taxon>Viridiplantae</taxon>
        <taxon>Streptophyta</taxon>
        <taxon>Embryophyta</taxon>
        <taxon>Tracheophyta</taxon>
        <taxon>Spermatophyta</taxon>
        <taxon>Magnoliopsida</taxon>
        <taxon>Liliopsida</taxon>
        <taxon>Poales</taxon>
        <taxon>Poaceae</taxon>
        <taxon>BOP clade</taxon>
        <taxon>Pooideae</taxon>
        <taxon>Poodae</taxon>
        <taxon>Poeae</taxon>
        <taxon>Poeae Chloroplast Group 1 (Aveneae type)</taxon>
        <taxon>Aveninae</taxon>
        <taxon>Avena</taxon>
    </lineage>
</organism>
<keyword evidence="2" id="KW-1185">Reference proteome</keyword>
<reference evidence="1" key="1">
    <citation type="submission" date="2021-05" db="EMBL/GenBank/DDBJ databases">
        <authorList>
            <person name="Scholz U."/>
            <person name="Mascher M."/>
            <person name="Fiebig A."/>
        </authorList>
    </citation>
    <scope>NUCLEOTIDE SEQUENCE [LARGE SCALE GENOMIC DNA]</scope>
</reference>